<evidence type="ECO:0000313" key="3">
    <source>
        <dbReference type="Proteomes" id="UP000036987"/>
    </source>
</evidence>
<name>A0A0K9NZW3_ZOSMR</name>
<evidence type="ECO:0000256" key="1">
    <source>
        <dbReference type="SAM" id="MobiDB-lite"/>
    </source>
</evidence>
<sequence>MNLTSRSGGEITYIKENLDLLSDSEVFTTDIPSRSDLINMVSTMAILNETGSSSASEELCVSKKNEVEDEEDNESEKRGKLKGKAVLVQESPRKPYSASNIKALILERCQERKMEAQKKFPLIFKQKPGVIKN</sequence>
<protein>
    <submittedName>
        <fullName evidence="2">Uncharacterized protein</fullName>
    </submittedName>
</protein>
<dbReference type="AlphaFoldDB" id="A0A0K9NZW3"/>
<gene>
    <name evidence="2" type="ORF">ZOSMA_47G00540</name>
</gene>
<dbReference type="EMBL" id="LFYR01001390">
    <property type="protein sequence ID" value="KMZ62263.1"/>
    <property type="molecule type" value="Genomic_DNA"/>
</dbReference>
<accession>A0A0K9NZW3</accession>
<reference evidence="3" key="1">
    <citation type="journal article" date="2016" name="Nature">
        <title>The genome of the seagrass Zostera marina reveals angiosperm adaptation to the sea.</title>
        <authorList>
            <person name="Olsen J.L."/>
            <person name="Rouze P."/>
            <person name="Verhelst B."/>
            <person name="Lin Y.-C."/>
            <person name="Bayer T."/>
            <person name="Collen J."/>
            <person name="Dattolo E."/>
            <person name="De Paoli E."/>
            <person name="Dittami S."/>
            <person name="Maumus F."/>
            <person name="Michel G."/>
            <person name="Kersting A."/>
            <person name="Lauritano C."/>
            <person name="Lohaus R."/>
            <person name="Toepel M."/>
            <person name="Tonon T."/>
            <person name="Vanneste K."/>
            <person name="Amirebrahimi M."/>
            <person name="Brakel J."/>
            <person name="Bostroem C."/>
            <person name="Chovatia M."/>
            <person name="Grimwood J."/>
            <person name="Jenkins J.W."/>
            <person name="Jueterbock A."/>
            <person name="Mraz A."/>
            <person name="Stam W.T."/>
            <person name="Tice H."/>
            <person name="Bornberg-Bauer E."/>
            <person name="Green P.J."/>
            <person name="Pearson G.A."/>
            <person name="Procaccini G."/>
            <person name="Duarte C.M."/>
            <person name="Schmutz J."/>
            <person name="Reusch T.B.H."/>
            <person name="Van de Peer Y."/>
        </authorList>
    </citation>
    <scope>NUCLEOTIDE SEQUENCE [LARGE SCALE GENOMIC DNA]</scope>
    <source>
        <strain evidence="3">cv. Finnish</strain>
    </source>
</reference>
<comment type="caution">
    <text evidence="2">The sequence shown here is derived from an EMBL/GenBank/DDBJ whole genome shotgun (WGS) entry which is preliminary data.</text>
</comment>
<proteinExistence type="predicted"/>
<organism evidence="2 3">
    <name type="scientific">Zostera marina</name>
    <name type="common">Eelgrass</name>
    <dbReference type="NCBI Taxonomy" id="29655"/>
    <lineage>
        <taxon>Eukaryota</taxon>
        <taxon>Viridiplantae</taxon>
        <taxon>Streptophyta</taxon>
        <taxon>Embryophyta</taxon>
        <taxon>Tracheophyta</taxon>
        <taxon>Spermatophyta</taxon>
        <taxon>Magnoliopsida</taxon>
        <taxon>Liliopsida</taxon>
        <taxon>Zosteraceae</taxon>
        <taxon>Zostera</taxon>
    </lineage>
</organism>
<feature type="region of interest" description="Disordered" evidence="1">
    <location>
        <begin position="52"/>
        <end position="83"/>
    </location>
</feature>
<keyword evidence="3" id="KW-1185">Reference proteome</keyword>
<dbReference type="Proteomes" id="UP000036987">
    <property type="component" value="Unassembled WGS sequence"/>
</dbReference>
<evidence type="ECO:0000313" key="2">
    <source>
        <dbReference type="EMBL" id="KMZ62263.1"/>
    </source>
</evidence>